<dbReference type="PIRSF" id="PIRSF000707">
    <property type="entry name" value="Hygromycin-B_kinase"/>
    <property type="match status" value="1"/>
</dbReference>
<evidence type="ECO:0000259" key="1">
    <source>
        <dbReference type="Pfam" id="PF01636"/>
    </source>
</evidence>
<dbReference type="Proteomes" id="UP000540423">
    <property type="component" value="Unassembled WGS sequence"/>
</dbReference>
<dbReference type="InterPro" id="IPR016259">
    <property type="entry name" value="Hygromycin-B_Kinase"/>
</dbReference>
<dbReference type="InterPro" id="IPR002575">
    <property type="entry name" value="Aminoglycoside_PTrfase"/>
</dbReference>
<comment type="caution">
    <text evidence="2">The sequence shown here is derived from an EMBL/GenBank/DDBJ whole genome shotgun (WGS) entry which is preliminary data.</text>
</comment>
<keyword evidence="2" id="KW-0808">Transferase</keyword>
<dbReference type="AlphaFoldDB" id="A0A7X0HI31"/>
<dbReference type="GO" id="GO:0008904">
    <property type="term" value="F:hygromycin-B 7''-O-phosphotransferase activity"/>
    <property type="evidence" value="ECO:0007669"/>
    <property type="project" value="UniProtKB-EC"/>
</dbReference>
<gene>
    <name evidence="2" type="ORF">HNQ79_003217</name>
</gene>
<evidence type="ECO:0000313" key="2">
    <source>
        <dbReference type="EMBL" id="MBB6436744.1"/>
    </source>
</evidence>
<keyword evidence="2" id="KW-0418">Kinase</keyword>
<keyword evidence="3" id="KW-1185">Reference proteome</keyword>
<proteinExistence type="predicted"/>
<dbReference type="InterPro" id="IPR011009">
    <property type="entry name" value="Kinase-like_dom_sf"/>
</dbReference>
<dbReference type="EC" id="2.7.1.119" evidence="2"/>
<dbReference type="PANTHER" id="PTHR21310:SF15">
    <property type="entry name" value="AMINOGLYCOSIDE PHOSPHOTRANSFERASE DOMAIN-CONTAINING PROTEIN"/>
    <property type="match status" value="1"/>
</dbReference>
<sequence length="307" mass="34034">MLPEANTQEEWDALVLDEATMRPGVADLATRLGLAGASLTRYAAGSLPVYAVGEDHVLKLFPGVDAADAVVESRVLSHLQGRLPVRTPELHDCGTYENGWRYVLMGRLPGEDLSLAWPRSAEADRQRIVTEAGEALAALHALDPAPLADTLGPGDWNAFLARQRSGAVERQRSRKLPEEWTARIPDFLGCVHLPADPPRVLLHTELMRQHLVVDPQTWQLTGLFDFEPAMIGDPAYDLVAVGLFLTRGEPGLMGRFQKAYGAAFDPRLLLTYALLHVYSNFTWYFRELPEPPEPTWDSVAETWFGTV</sequence>
<dbReference type="RefSeq" id="WP_185031458.1">
    <property type="nucleotide sequence ID" value="NZ_BNBN01000010.1"/>
</dbReference>
<evidence type="ECO:0000313" key="3">
    <source>
        <dbReference type="Proteomes" id="UP000540423"/>
    </source>
</evidence>
<dbReference type="CDD" id="cd05120">
    <property type="entry name" value="APH_ChoK_like"/>
    <property type="match status" value="1"/>
</dbReference>
<dbReference type="PANTHER" id="PTHR21310">
    <property type="entry name" value="AMINOGLYCOSIDE PHOSPHOTRANSFERASE-RELATED-RELATED"/>
    <property type="match status" value="1"/>
</dbReference>
<dbReference type="EMBL" id="JACHEM010000007">
    <property type="protein sequence ID" value="MBB6436744.1"/>
    <property type="molecule type" value="Genomic_DNA"/>
</dbReference>
<feature type="domain" description="Aminoglycoside phosphotransferase" evidence="1">
    <location>
        <begin position="40"/>
        <end position="266"/>
    </location>
</feature>
<dbReference type="Pfam" id="PF01636">
    <property type="entry name" value="APH"/>
    <property type="match status" value="1"/>
</dbReference>
<protein>
    <submittedName>
        <fullName evidence="2">Hygromycin-B 7''-O-kinase</fullName>
        <ecNumber evidence="2">2.7.1.119</ecNumber>
    </submittedName>
</protein>
<accession>A0A7X0HI31</accession>
<reference evidence="2 3" key="1">
    <citation type="submission" date="2020-08" db="EMBL/GenBank/DDBJ databases">
        <title>Genomic Encyclopedia of Type Strains, Phase IV (KMG-IV): sequencing the most valuable type-strain genomes for metagenomic binning, comparative biology and taxonomic classification.</title>
        <authorList>
            <person name="Goeker M."/>
        </authorList>
    </citation>
    <scope>NUCLEOTIDE SEQUENCE [LARGE SCALE GENOMIC DNA]</scope>
    <source>
        <strain evidence="2 3">DSM 40141</strain>
    </source>
</reference>
<dbReference type="InterPro" id="IPR051678">
    <property type="entry name" value="AGP_Transferase"/>
</dbReference>
<name>A0A7X0HI31_9ACTN</name>
<dbReference type="Gene3D" id="3.90.1200.10">
    <property type="match status" value="1"/>
</dbReference>
<organism evidence="2 3">
    <name type="scientific">Streptomyces candidus</name>
    <dbReference type="NCBI Taxonomy" id="67283"/>
    <lineage>
        <taxon>Bacteria</taxon>
        <taxon>Bacillati</taxon>
        <taxon>Actinomycetota</taxon>
        <taxon>Actinomycetes</taxon>
        <taxon>Kitasatosporales</taxon>
        <taxon>Streptomycetaceae</taxon>
        <taxon>Streptomyces</taxon>
    </lineage>
</organism>
<dbReference type="SUPFAM" id="SSF56112">
    <property type="entry name" value="Protein kinase-like (PK-like)"/>
    <property type="match status" value="1"/>
</dbReference>